<dbReference type="RefSeq" id="WP_192963395.1">
    <property type="nucleotide sequence ID" value="NZ_LN713926.1"/>
</dbReference>
<keyword evidence="1" id="KW-0614">Plasmid</keyword>
<reference evidence="1" key="2">
    <citation type="submission" date="2015-06" db="EMBL/GenBank/DDBJ databases">
        <title>Environmentally co-occuring mercury resistance plasmids are genetically and phenotypically diverse and confer variable context-dependent fitness effects.</title>
        <authorList>
            <person name="Hall J.P.J."/>
            <person name="Harrison E."/>
            <person name="Lilley A.K."/>
            <person name="Paterson S."/>
            <person name="Spiers A.J."/>
            <person name="Brockhurst M.A."/>
        </authorList>
    </citation>
    <scope>NUCLEOTIDE SEQUENCE [LARGE SCALE GENOMIC DNA]</scope>
    <source>
        <strain evidence="1">SBW25</strain>
        <plasmid evidence="1">pQBR57</plasmid>
    </source>
</reference>
<evidence type="ECO:0000313" key="1">
    <source>
        <dbReference type="EMBL" id="CEK42220.1"/>
    </source>
</evidence>
<organism evidence="1">
    <name type="scientific">Pseudomonas fluorescens (strain SBW25)</name>
    <dbReference type="NCBI Taxonomy" id="216595"/>
    <lineage>
        <taxon>Bacteria</taxon>
        <taxon>Pseudomonadati</taxon>
        <taxon>Pseudomonadota</taxon>
        <taxon>Gammaproteobacteria</taxon>
        <taxon>Pseudomonadales</taxon>
        <taxon>Pseudomonadaceae</taxon>
        <taxon>Pseudomonas</taxon>
    </lineage>
</organism>
<dbReference type="AlphaFoldDB" id="A0A0G4E4Q5"/>
<gene>
    <name evidence="1" type="ORF">PQBR57_0267</name>
</gene>
<name>A0A0G4E4Q5_PSEFS</name>
<dbReference type="EMBL" id="LN713926">
    <property type="protein sequence ID" value="CEK42220.1"/>
    <property type="molecule type" value="Genomic_DNA"/>
</dbReference>
<proteinExistence type="predicted"/>
<reference evidence="1" key="1">
    <citation type="submission" date="2014-12" db="EMBL/GenBank/DDBJ databases">
        <authorList>
            <person name="Hall J."/>
        </authorList>
    </citation>
    <scope>NUCLEOTIDE SEQUENCE [LARGE SCALE GENOMIC DNA]</scope>
    <source>
        <strain evidence="1">SBW25</strain>
        <plasmid evidence="1">pQBR57</plasmid>
    </source>
</reference>
<geneLocation type="plasmid" evidence="1">
    <name>pQBR57</name>
</geneLocation>
<sequence length="117" mass="12875">MTQPLRPDTGLIKSTAFGTGKLSMTNIDFEQRYQEAIAEMLGTAATYPVGIPALPELMEAIKQGSCCEQIPSPTFEAFFDWWDTFSAYDQLDTDTKAADQKPILKVAYEALKASGDL</sequence>
<accession>A0A0G4E4Q5</accession>
<protein>
    <submittedName>
        <fullName evidence="1">Uncharacterized protein</fullName>
    </submittedName>
</protein>